<feature type="non-terminal residue" evidence="5">
    <location>
        <position position="1"/>
    </location>
</feature>
<reference evidence="5" key="1">
    <citation type="submission" date="2023-07" db="EMBL/GenBank/DDBJ databases">
        <authorList>
            <person name="Peng Z."/>
        </authorList>
    </citation>
    <scope>NUCLEOTIDE SEQUENCE</scope>
    <source>
        <strain evidence="5">KP219</strain>
    </source>
</reference>
<dbReference type="Gene3D" id="3.55.50.30">
    <property type="match status" value="1"/>
</dbReference>
<feature type="non-terminal residue" evidence="5">
    <location>
        <position position="90"/>
    </location>
</feature>
<evidence type="ECO:0000256" key="1">
    <source>
        <dbReference type="ARBA" id="ARBA00022448"/>
    </source>
</evidence>
<dbReference type="Pfam" id="PF07660">
    <property type="entry name" value="STN"/>
    <property type="match status" value="1"/>
</dbReference>
<evidence type="ECO:0000313" key="5">
    <source>
        <dbReference type="EMBL" id="MDP0971195.1"/>
    </source>
</evidence>
<dbReference type="SMART" id="SM00965">
    <property type="entry name" value="STN"/>
    <property type="match status" value="1"/>
</dbReference>
<accession>A0AAW8AR47</accession>
<protein>
    <submittedName>
        <fullName evidence="5">STN domain-containing protein</fullName>
    </submittedName>
</protein>
<dbReference type="EMBL" id="JAUUIA010000438">
    <property type="protein sequence ID" value="MDP0971195.1"/>
    <property type="molecule type" value="Genomic_DNA"/>
</dbReference>
<evidence type="ECO:0000256" key="3">
    <source>
        <dbReference type="ARBA" id="ARBA00023237"/>
    </source>
</evidence>
<evidence type="ECO:0000256" key="2">
    <source>
        <dbReference type="ARBA" id="ARBA00023136"/>
    </source>
</evidence>
<gene>
    <name evidence="5" type="ORF">Q6294_30095</name>
</gene>
<keyword evidence="2" id="KW-0472">Membrane</keyword>
<evidence type="ECO:0000313" key="6">
    <source>
        <dbReference type="Proteomes" id="UP001244490"/>
    </source>
</evidence>
<comment type="caution">
    <text evidence="5">The sequence shown here is derived from an EMBL/GenBank/DDBJ whole genome shotgun (WGS) entry which is preliminary data.</text>
</comment>
<evidence type="ECO:0000259" key="4">
    <source>
        <dbReference type="SMART" id="SM00965"/>
    </source>
</evidence>
<dbReference type="InterPro" id="IPR011662">
    <property type="entry name" value="Secretin/TonB_short_N"/>
</dbReference>
<keyword evidence="3" id="KW-0998">Cell outer membrane</keyword>
<organism evidence="5 6">
    <name type="scientific">Klebsiella pneumoniae</name>
    <dbReference type="NCBI Taxonomy" id="573"/>
    <lineage>
        <taxon>Bacteria</taxon>
        <taxon>Pseudomonadati</taxon>
        <taxon>Pseudomonadota</taxon>
        <taxon>Gammaproteobacteria</taxon>
        <taxon>Enterobacterales</taxon>
        <taxon>Enterobacteriaceae</taxon>
        <taxon>Klebsiella/Raoultella group</taxon>
        <taxon>Klebsiella</taxon>
        <taxon>Klebsiella pneumoniae complex</taxon>
    </lineage>
</organism>
<sequence>VDKLSLNIPAQQLRQALLVFSQQSGQNVLLDGNLDSALRSSTVVGVYSPEQALAELLKGSGYSFSRTDAVTLYLVPLPKQADNMTLPAIH</sequence>
<dbReference type="GO" id="GO:0019867">
    <property type="term" value="C:outer membrane"/>
    <property type="evidence" value="ECO:0007669"/>
    <property type="project" value="InterPro"/>
</dbReference>
<name>A0AAW8AR47_KLEPN</name>
<dbReference type="RefSeq" id="WP_305202355.1">
    <property type="nucleotide sequence ID" value="NZ_JAUUIA010000438.1"/>
</dbReference>
<dbReference type="AlphaFoldDB" id="A0AAW8AR47"/>
<dbReference type="Proteomes" id="UP001244490">
    <property type="component" value="Unassembled WGS sequence"/>
</dbReference>
<feature type="domain" description="Secretin/TonB short N-terminal" evidence="4">
    <location>
        <begin position="26"/>
        <end position="77"/>
    </location>
</feature>
<keyword evidence="1" id="KW-0813">Transport</keyword>
<proteinExistence type="predicted"/>